<proteinExistence type="predicted"/>
<keyword evidence="3" id="KW-0808">Transferase</keyword>
<dbReference type="InterPro" id="IPR001296">
    <property type="entry name" value="Glyco_trans_1"/>
</dbReference>
<dbReference type="Pfam" id="PF00534">
    <property type="entry name" value="Glycos_transf_1"/>
    <property type="match status" value="1"/>
</dbReference>
<gene>
    <name evidence="3" type="ORF">ACFPPD_10925</name>
</gene>
<evidence type="ECO:0000313" key="3">
    <source>
        <dbReference type="EMBL" id="MFC5469233.1"/>
    </source>
</evidence>
<feature type="domain" description="Glycosyl transferase family 1" evidence="1">
    <location>
        <begin position="193"/>
        <end position="332"/>
    </location>
</feature>
<dbReference type="Pfam" id="PF13439">
    <property type="entry name" value="Glyco_transf_4"/>
    <property type="match status" value="1"/>
</dbReference>
<accession>A0ABW0LU35</accession>
<dbReference type="Gene3D" id="3.40.50.2000">
    <property type="entry name" value="Glycogen Phosphorylase B"/>
    <property type="match status" value="2"/>
</dbReference>
<dbReference type="PANTHER" id="PTHR12526:SF630">
    <property type="entry name" value="GLYCOSYLTRANSFERASE"/>
    <property type="match status" value="1"/>
</dbReference>
<feature type="domain" description="Glycosyltransferase subfamily 4-like N-terminal" evidence="2">
    <location>
        <begin position="13"/>
        <end position="172"/>
    </location>
</feature>
<evidence type="ECO:0000313" key="4">
    <source>
        <dbReference type="Proteomes" id="UP001596105"/>
    </source>
</evidence>
<comment type="caution">
    <text evidence="3">The sequence shown here is derived from an EMBL/GenBank/DDBJ whole genome shotgun (WGS) entry which is preliminary data.</text>
</comment>
<evidence type="ECO:0000259" key="1">
    <source>
        <dbReference type="Pfam" id="PF00534"/>
    </source>
</evidence>
<dbReference type="RefSeq" id="WP_209750894.1">
    <property type="nucleotide sequence ID" value="NZ_JBHSMH010000029.1"/>
</dbReference>
<name>A0ABW0LU35_9BACL</name>
<protein>
    <submittedName>
        <fullName evidence="3">Glycosyltransferase</fullName>
        <ecNumber evidence="3">2.4.-.-</ecNumber>
    </submittedName>
</protein>
<organism evidence="3 4">
    <name type="scientific">Cohnella suwonensis</name>
    <dbReference type="NCBI Taxonomy" id="696072"/>
    <lineage>
        <taxon>Bacteria</taxon>
        <taxon>Bacillati</taxon>
        <taxon>Bacillota</taxon>
        <taxon>Bacilli</taxon>
        <taxon>Bacillales</taxon>
        <taxon>Paenibacillaceae</taxon>
        <taxon>Cohnella</taxon>
    </lineage>
</organism>
<keyword evidence="3" id="KW-0328">Glycosyltransferase</keyword>
<dbReference type="PANTHER" id="PTHR12526">
    <property type="entry name" value="GLYCOSYLTRANSFERASE"/>
    <property type="match status" value="1"/>
</dbReference>
<dbReference type="EC" id="2.4.-.-" evidence="3"/>
<sequence>MARILHLSEYTKGGVETHLKEVLGYQSDRHDVYLLVSAFNSDPSSLRISPERVLTYPYKRKPAYFLRAMRSIRKTVKAIDPDIVHVHGTFAGLFLRTLFFFKRRRPLVVYCAHGWSFLMDAVPWKRKLYAWAEKAMSLRTDAIIHISNHEYEMAMRYGLPEGKSTVVYNGVSDANSSAWPDGATPFDGPSDGINLLFVGRFDRQKGFDLLLEVFNEHRFDNVRLFLAGESVLQQRDFAYPDNAVKLGWVSNADIDRYMSACDAVVVPSRWEGFGIVAIEALRNKKPVIASNRGALPEIVRHGVNGYVFDFEKKEELADIVRRLDKRTLARMGEAGGRIFDAKFRSDRMNKQIERLYESAAERIAGAVPAKAMNDV</sequence>
<keyword evidence="4" id="KW-1185">Reference proteome</keyword>
<dbReference type="EMBL" id="JBHSMH010000029">
    <property type="protein sequence ID" value="MFC5469233.1"/>
    <property type="molecule type" value="Genomic_DNA"/>
</dbReference>
<dbReference type="InterPro" id="IPR028098">
    <property type="entry name" value="Glyco_trans_4-like_N"/>
</dbReference>
<dbReference type="SUPFAM" id="SSF53756">
    <property type="entry name" value="UDP-Glycosyltransferase/glycogen phosphorylase"/>
    <property type="match status" value="1"/>
</dbReference>
<reference evidence="4" key="1">
    <citation type="journal article" date="2019" name="Int. J. Syst. Evol. Microbiol.">
        <title>The Global Catalogue of Microorganisms (GCM) 10K type strain sequencing project: providing services to taxonomists for standard genome sequencing and annotation.</title>
        <authorList>
            <consortium name="The Broad Institute Genomics Platform"/>
            <consortium name="The Broad Institute Genome Sequencing Center for Infectious Disease"/>
            <person name="Wu L."/>
            <person name="Ma J."/>
        </authorList>
    </citation>
    <scope>NUCLEOTIDE SEQUENCE [LARGE SCALE GENOMIC DNA]</scope>
    <source>
        <strain evidence="4">CCUG 57113</strain>
    </source>
</reference>
<dbReference type="Proteomes" id="UP001596105">
    <property type="component" value="Unassembled WGS sequence"/>
</dbReference>
<dbReference type="GO" id="GO:0016757">
    <property type="term" value="F:glycosyltransferase activity"/>
    <property type="evidence" value="ECO:0007669"/>
    <property type="project" value="UniProtKB-KW"/>
</dbReference>
<evidence type="ECO:0000259" key="2">
    <source>
        <dbReference type="Pfam" id="PF13439"/>
    </source>
</evidence>